<feature type="transmembrane region" description="Helical" evidence="1">
    <location>
        <begin position="20"/>
        <end position="47"/>
    </location>
</feature>
<feature type="transmembrane region" description="Helical" evidence="1">
    <location>
        <begin position="461"/>
        <end position="484"/>
    </location>
</feature>
<dbReference type="OrthoDB" id="9781349at2"/>
<dbReference type="InterPro" id="IPR002823">
    <property type="entry name" value="DUF112_TM"/>
</dbReference>
<dbReference type="PANTHER" id="PTHR35342:SF5">
    <property type="entry name" value="TRICARBOXYLIC TRANSPORT PROTEIN"/>
    <property type="match status" value="1"/>
</dbReference>
<evidence type="ECO:0000256" key="1">
    <source>
        <dbReference type="SAM" id="Phobius"/>
    </source>
</evidence>
<feature type="transmembrane region" description="Helical" evidence="1">
    <location>
        <begin position="107"/>
        <end position="130"/>
    </location>
</feature>
<feature type="transmembrane region" description="Helical" evidence="1">
    <location>
        <begin position="200"/>
        <end position="218"/>
    </location>
</feature>
<keyword evidence="1" id="KW-0472">Membrane</keyword>
<feature type="transmembrane region" description="Helical" evidence="1">
    <location>
        <begin position="142"/>
        <end position="161"/>
    </location>
</feature>
<reference evidence="3 4" key="1">
    <citation type="submission" date="2017-10" db="EMBL/GenBank/DDBJ databases">
        <title>Bacillus sp. nov., a halophilic bacterium isolated from a Keqin Lake.</title>
        <authorList>
            <person name="Wang H."/>
        </authorList>
    </citation>
    <scope>NUCLEOTIDE SEQUENCE [LARGE SCALE GENOMIC DNA]</scope>
    <source>
        <strain evidence="3 4">KCTC 13187</strain>
    </source>
</reference>
<keyword evidence="1" id="KW-1133">Transmembrane helix</keyword>
<feature type="transmembrane region" description="Helical" evidence="1">
    <location>
        <begin position="257"/>
        <end position="279"/>
    </location>
</feature>
<feature type="transmembrane region" description="Helical" evidence="1">
    <location>
        <begin position="353"/>
        <end position="373"/>
    </location>
</feature>
<feature type="transmembrane region" description="Helical" evidence="1">
    <location>
        <begin position="409"/>
        <end position="426"/>
    </location>
</feature>
<dbReference type="RefSeq" id="WP_110938936.1">
    <property type="nucleotide sequence ID" value="NZ_KZ614148.1"/>
</dbReference>
<gene>
    <name evidence="3" type="ORF">CR203_20475</name>
</gene>
<proteinExistence type="predicted"/>
<dbReference type="Pfam" id="PF01970">
    <property type="entry name" value="TctA"/>
    <property type="match status" value="1"/>
</dbReference>
<dbReference type="PANTHER" id="PTHR35342">
    <property type="entry name" value="TRICARBOXYLIC TRANSPORT PROTEIN"/>
    <property type="match status" value="1"/>
</dbReference>
<feature type="transmembrane region" description="Helical" evidence="1">
    <location>
        <begin position="59"/>
        <end position="80"/>
    </location>
</feature>
<protein>
    <submittedName>
        <fullName evidence="3">Tat pathway signal protein</fullName>
    </submittedName>
</protein>
<keyword evidence="4" id="KW-1185">Reference proteome</keyword>
<evidence type="ECO:0000313" key="3">
    <source>
        <dbReference type="EMBL" id="RKL65455.1"/>
    </source>
</evidence>
<evidence type="ECO:0000313" key="4">
    <source>
        <dbReference type="Proteomes" id="UP000281498"/>
    </source>
</evidence>
<dbReference type="AlphaFoldDB" id="A0A3A9KDE3"/>
<sequence length="505" mass="53342">MFDLFLEGLTSVMTFKTILFILLGVIMGLVFGSIPGLTATMAIAITLPMTFGMSQMDGMAILMGLYIGGVSGGLIPAILLKLPGTPSSIATTFDGYPMAKNGEAGKAFGYAIVFSFLGGLLSIFILMLVAPPLATIALKFGPYEYFAITIFALTMISSLAGSSLVKGVLAGLMGIGLAMVGSAPIDAFPRFTFGYSGLDAGFNLLPVLIGLFAVAEIIKASERKIKKEKSIEYKMKGFGFSLVDFFKQGWNGLRSSIIGVAIGILPGIGGGTANIIAYVTAKNQSKTPEKFGKGIPDGVVASESANNAAIGGALVPLIALGIPGDTVTALLLGGLVIHGLTPGPLLFQDNGDVVYGIFIALIIANVAMIAFLYFGMRFFTRILSIPKYILLPIILVLCVVGAIGVNNRMFDAGALLLFGILGYLMLKYKFPVAPVILGFILGPLVETNLRRGLMYSQGDFLPFLTEPIAAVFLGLAALSIIFKIRDNHKKKRKKLESLDNTNNGI</sequence>
<accession>A0A3A9KDE3</accession>
<feature type="transmembrane region" description="Helical" evidence="1">
    <location>
        <begin position="327"/>
        <end position="347"/>
    </location>
</feature>
<evidence type="ECO:0000259" key="2">
    <source>
        <dbReference type="Pfam" id="PF01970"/>
    </source>
</evidence>
<dbReference type="EMBL" id="PDOE01000016">
    <property type="protein sequence ID" value="RKL65455.1"/>
    <property type="molecule type" value="Genomic_DNA"/>
</dbReference>
<feature type="transmembrane region" description="Helical" evidence="1">
    <location>
        <begin position="168"/>
        <end position="188"/>
    </location>
</feature>
<organism evidence="3 4">
    <name type="scientific">Salipaludibacillus neizhouensis</name>
    <dbReference type="NCBI Taxonomy" id="885475"/>
    <lineage>
        <taxon>Bacteria</taxon>
        <taxon>Bacillati</taxon>
        <taxon>Bacillota</taxon>
        <taxon>Bacilli</taxon>
        <taxon>Bacillales</taxon>
        <taxon>Bacillaceae</taxon>
    </lineage>
</organism>
<dbReference type="Proteomes" id="UP000281498">
    <property type="component" value="Unassembled WGS sequence"/>
</dbReference>
<feature type="domain" description="DUF112" evidence="2">
    <location>
        <begin position="18"/>
        <end position="437"/>
    </location>
</feature>
<feature type="transmembrane region" description="Helical" evidence="1">
    <location>
        <begin position="385"/>
        <end position="403"/>
    </location>
</feature>
<name>A0A3A9KDE3_9BACI</name>
<comment type="caution">
    <text evidence="3">The sequence shown here is derived from an EMBL/GenBank/DDBJ whole genome shotgun (WGS) entry which is preliminary data.</text>
</comment>
<keyword evidence="1" id="KW-0812">Transmembrane</keyword>